<evidence type="ECO:0000256" key="1">
    <source>
        <dbReference type="SAM" id="Phobius"/>
    </source>
</evidence>
<feature type="transmembrane region" description="Helical" evidence="1">
    <location>
        <begin position="146"/>
        <end position="170"/>
    </location>
</feature>
<feature type="domain" description="DUF7847" evidence="2">
    <location>
        <begin position="10"/>
        <end position="267"/>
    </location>
</feature>
<evidence type="ECO:0000259" key="2">
    <source>
        <dbReference type="Pfam" id="PF25231"/>
    </source>
</evidence>
<dbReference type="AlphaFoldDB" id="A0A844ZNF6"/>
<dbReference type="InterPro" id="IPR057169">
    <property type="entry name" value="DUF7847"/>
</dbReference>
<proteinExistence type="predicted"/>
<evidence type="ECO:0000313" key="4">
    <source>
        <dbReference type="Proteomes" id="UP000442714"/>
    </source>
</evidence>
<protein>
    <recommendedName>
        <fullName evidence="2">DUF7847 domain-containing protein</fullName>
    </recommendedName>
</protein>
<dbReference type="Pfam" id="PF25231">
    <property type="entry name" value="DUF7847"/>
    <property type="match status" value="1"/>
</dbReference>
<dbReference type="RefSeq" id="WP_160602778.1">
    <property type="nucleotide sequence ID" value="NZ_WTYX01000001.1"/>
</dbReference>
<feature type="transmembrane region" description="Helical" evidence="1">
    <location>
        <begin position="207"/>
        <end position="232"/>
    </location>
</feature>
<feature type="transmembrane region" description="Helical" evidence="1">
    <location>
        <begin position="62"/>
        <end position="92"/>
    </location>
</feature>
<feature type="transmembrane region" description="Helical" evidence="1">
    <location>
        <begin position="20"/>
        <end position="42"/>
    </location>
</feature>
<feature type="transmembrane region" description="Helical" evidence="1">
    <location>
        <begin position="113"/>
        <end position="140"/>
    </location>
</feature>
<dbReference type="Proteomes" id="UP000442714">
    <property type="component" value="Unassembled WGS sequence"/>
</dbReference>
<evidence type="ECO:0000313" key="3">
    <source>
        <dbReference type="EMBL" id="MXO89375.1"/>
    </source>
</evidence>
<name>A0A844ZNF6_9SPHN</name>
<dbReference type="OrthoDB" id="7391073at2"/>
<keyword evidence="1" id="KW-0812">Transmembrane</keyword>
<keyword evidence="4" id="KW-1185">Reference proteome</keyword>
<organism evidence="3 4">
    <name type="scientific">Pontixanthobacter aquaemixtae</name>
    <dbReference type="NCBI Taxonomy" id="1958940"/>
    <lineage>
        <taxon>Bacteria</taxon>
        <taxon>Pseudomonadati</taxon>
        <taxon>Pseudomonadota</taxon>
        <taxon>Alphaproteobacteria</taxon>
        <taxon>Sphingomonadales</taxon>
        <taxon>Erythrobacteraceae</taxon>
        <taxon>Pontixanthobacter</taxon>
    </lineage>
</organism>
<keyword evidence="1" id="KW-0472">Membrane</keyword>
<comment type="caution">
    <text evidence="3">The sequence shown here is derived from an EMBL/GenBank/DDBJ whole genome shotgun (WGS) entry which is preliminary data.</text>
</comment>
<gene>
    <name evidence="3" type="ORF">GRI41_00920</name>
</gene>
<dbReference type="EMBL" id="WTYX01000001">
    <property type="protein sequence ID" value="MXO89375.1"/>
    <property type="molecule type" value="Genomic_DNA"/>
</dbReference>
<keyword evidence="1" id="KW-1133">Transmembrane helix</keyword>
<sequence>MQFDLGLAWSDGVGKVRDNFQLLAIVAGVFMFLPSAIFTIAAPDLMAAASGAGMNPQDPTAILKLFTPMVIIGYLVMTILSTVGYTAMIALMHHDQKLTVGEAITRGFRALPTLLGVFVLFFIAYILAAVVVGVVVGLLVAGLGAISGALAGIVTFVLVVGLFVAILWVFARLSMIMPVVAIEGVTNPVTVLKRSWSMTGPAQWRLLGFYVLLFVAYMVIALLVFGLLGVVVSAAGGIAILGILSSLLGMVVAMFFSGILAAVHRQLSGSSGESLTDTFG</sequence>
<accession>A0A844ZNF6</accession>
<feature type="transmembrane region" description="Helical" evidence="1">
    <location>
        <begin position="238"/>
        <end position="263"/>
    </location>
</feature>
<reference evidence="3 4" key="1">
    <citation type="submission" date="2019-12" db="EMBL/GenBank/DDBJ databases">
        <title>Genomic-based taxomic classification of the family Erythrobacteraceae.</title>
        <authorList>
            <person name="Xu L."/>
        </authorList>
    </citation>
    <scope>NUCLEOTIDE SEQUENCE [LARGE SCALE GENOMIC DNA]</scope>
    <source>
        <strain evidence="3 4">KCTC 52763</strain>
    </source>
</reference>